<dbReference type="PATRIC" id="fig|136160.3.peg.561"/>
<feature type="transmembrane region" description="Helical" evidence="8">
    <location>
        <begin position="104"/>
        <end position="123"/>
    </location>
</feature>
<gene>
    <name evidence="10" type="ORF">AMD02_01790</name>
</gene>
<evidence type="ECO:0000256" key="2">
    <source>
        <dbReference type="ARBA" id="ARBA00006464"/>
    </source>
</evidence>
<dbReference type="RefSeq" id="WP_053430254.1">
    <property type="nucleotide sequence ID" value="NZ_CP040441.1"/>
</dbReference>
<feature type="region of interest" description="Disordered" evidence="7">
    <location>
        <begin position="440"/>
        <end position="460"/>
    </location>
</feature>
<evidence type="ECO:0000259" key="9">
    <source>
        <dbReference type="Pfam" id="PF02397"/>
    </source>
</evidence>
<evidence type="ECO:0000313" key="10">
    <source>
        <dbReference type="EMBL" id="KOO37715.1"/>
    </source>
</evidence>
<reference evidence="10" key="1">
    <citation type="submission" date="2015-08" db="EMBL/GenBank/DDBJ databases">
        <title>Complete DNA Sequence of Pseudomonas syringae pv. actinidiae, the Causal Agent of Kiwifruit Canker Disease.</title>
        <authorList>
            <person name="Rikkerink E.H.A."/>
            <person name="Fineran P.C."/>
        </authorList>
    </citation>
    <scope>NUCLEOTIDE SEQUENCE</scope>
    <source>
        <strain evidence="10">DSM 13666</strain>
    </source>
</reference>
<keyword evidence="3 10" id="KW-0808">Transferase</keyword>
<evidence type="ECO:0000256" key="6">
    <source>
        <dbReference type="ARBA" id="ARBA00023136"/>
    </source>
</evidence>
<comment type="similarity">
    <text evidence="2">Belongs to the bacterial sugar transferase family.</text>
</comment>
<evidence type="ECO:0000256" key="8">
    <source>
        <dbReference type="SAM" id="Phobius"/>
    </source>
</evidence>
<dbReference type="PANTHER" id="PTHR30576">
    <property type="entry name" value="COLANIC BIOSYNTHESIS UDP-GLUCOSE LIPID CARRIER TRANSFERASE"/>
    <property type="match status" value="1"/>
</dbReference>
<dbReference type="NCBIfam" id="TIGR03025">
    <property type="entry name" value="EPS_sugtrans"/>
    <property type="match status" value="1"/>
</dbReference>
<feature type="transmembrane region" description="Helical" evidence="8">
    <location>
        <begin position="12"/>
        <end position="32"/>
    </location>
</feature>
<dbReference type="InterPro" id="IPR003362">
    <property type="entry name" value="Bact_transf"/>
</dbReference>
<proteinExistence type="inferred from homology"/>
<feature type="transmembrane region" description="Helical" evidence="8">
    <location>
        <begin position="77"/>
        <end position="98"/>
    </location>
</feature>
<dbReference type="PANTHER" id="PTHR30576:SF0">
    <property type="entry name" value="UNDECAPRENYL-PHOSPHATE N-ACETYLGALACTOSAMINYL 1-PHOSPHATE TRANSFERASE-RELATED"/>
    <property type="match status" value="1"/>
</dbReference>
<feature type="domain" description="Bacterial sugar transferase" evidence="9">
    <location>
        <begin position="252"/>
        <end position="433"/>
    </location>
</feature>
<evidence type="ECO:0000256" key="5">
    <source>
        <dbReference type="ARBA" id="ARBA00022989"/>
    </source>
</evidence>
<sequence length="460" mass="53346">MPYINELRNHKFLIILVDLLCILAAYIAAFYIRYQGFPAKNWESFVSLLPWILLIGLFFISVYELYALDRKNTLWDILVKIFVAVTFMAFLTMAASYFFREFALPRSILFIASVFTIVLLATWKYIFLKLTRRNVVGKVLFIGDDDNTERMISKIKHPMLKGTSIKQVHPNIPMDKINHYMRHADYIILCTSIQKEKKSMIIYHAMECNKLVYVVPTLYELLLQRSSVTPLDDTMLMSVKPFGLTWDQAFIKRAFDVVTSAFTLICTSPLLLLVAILIKLEDPKGSIIYKQERLGKDNKPFMIYKFRSMVEGAEKKTGPVLATQNDDRITKVGKFIRATRLDELPQLFNVLKGDMSLVGPRPERSFFIEQLSKEHLDYAYRNTVQPGITGYAQIMGKYSTEAEDKLRFDLYYIRNYTFWLDIVIMLKTFTVLLDKTKAEGTDSKKKWKRASKNKDGNVTA</sequence>
<evidence type="ECO:0000256" key="7">
    <source>
        <dbReference type="SAM" id="MobiDB-lite"/>
    </source>
</evidence>
<evidence type="ECO:0000256" key="3">
    <source>
        <dbReference type="ARBA" id="ARBA00022679"/>
    </source>
</evidence>
<organism evidence="10">
    <name type="scientific">Halalkalibacterium halodurans</name>
    <name type="common">Bacillus halodurans</name>
    <dbReference type="NCBI Taxonomy" id="86665"/>
    <lineage>
        <taxon>Bacteria</taxon>
        <taxon>Bacillati</taxon>
        <taxon>Bacillota</taxon>
        <taxon>Bacilli</taxon>
        <taxon>Bacillales</taxon>
        <taxon>Bacillaceae</taxon>
        <taxon>Halalkalibacterium (ex Joshi et al. 2022)</taxon>
    </lineage>
</organism>
<accession>A0A0M0KFS7</accession>
<protein>
    <submittedName>
        <fullName evidence="10">Polyprenyl glycosylphosphotransferase</fullName>
    </submittedName>
</protein>
<dbReference type="EMBL" id="LILD01000001">
    <property type="protein sequence ID" value="KOO37715.1"/>
    <property type="molecule type" value="Genomic_DNA"/>
</dbReference>
<keyword evidence="4 8" id="KW-0812">Transmembrane</keyword>
<evidence type="ECO:0000256" key="1">
    <source>
        <dbReference type="ARBA" id="ARBA00004141"/>
    </source>
</evidence>
<name>A0A0M0KFS7_ALKHA</name>
<keyword evidence="5 8" id="KW-1133">Transmembrane helix</keyword>
<evidence type="ECO:0000256" key="4">
    <source>
        <dbReference type="ARBA" id="ARBA00022692"/>
    </source>
</evidence>
<feature type="transmembrane region" description="Helical" evidence="8">
    <location>
        <begin position="44"/>
        <end position="65"/>
    </location>
</feature>
<dbReference type="GO" id="GO:0016020">
    <property type="term" value="C:membrane"/>
    <property type="evidence" value="ECO:0007669"/>
    <property type="project" value="UniProtKB-SubCell"/>
</dbReference>
<dbReference type="GO" id="GO:0016780">
    <property type="term" value="F:phosphotransferase activity, for other substituted phosphate groups"/>
    <property type="evidence" value="ECO:0007669"/>
    <property type="project" value="TreeGrafter"/>
</dbReference>
<dbReference type="Pfam" id="PF02397">
    <property type="entry name" value="Bac_transf"/>
    <property type="match status" value="1"/>
</dbReference>
<feature type="transmembrane region" description="Helical" evidence="8">
    <location>
        <begin position="257"/>
        <end position="278"/>
    </location>
</feature>
<dbReference type="GeneID" id="87599179"/>
<dbReference type="InterPro" id="IPR017475">
    <property type="entry name" value="EPS_sugar_tfrase"/>
</dbReference>
<comment type="caution">
    <text evidence="10">The sequence shown here is derived from an EMBL/GenBank/DDBJ whole genome shotgun (WGS) entry which is preliminary data.</text>
</comment>
<keyword evidence="6 8" id="KW-0472">Membrane</keyword>
<dbReference type="AlphaFoldDB" id="A0A0M0KFS7"/>
<comment type="subcellular location">
    <subcellularLocation>
        <location evidence="1">Membrane</location>
        <topology evidence="1">Multi-pass membrane protein</topology>
    </subcellularLocation>
</comment>